<dbReference type="Proteomes" id="UP001254770">
    <property type="component" value="Unassembled WGS sequence"/>
</dbReference>
<evidence type="ECO:0000313" key="2">
    <source>
        <dbReference type="Proteomes" id="UP001254770"/>
    </source>
</evidence>
<comment type="caution">
    <text evidence="1">The sequence shown here is derived from an EMBL/GenBank/DDBJ whole genome shotgun (WGS) entry which is preliminary data.</text>
</comment>
<dbReference type="EMBL" id="JARPXL010000040">
    <property type="protein sequence ID" value="MDT2546676.1"/>
    <property type="molecule type" value="Genomic_DNA"/>
</dbReference>
<dbReference type="AlphaFoldDB" id="A0AAW8TBI7"/>
<proteinExistence type="predicted"/>
<evidence type="ECO:0008006" key="3">
    <source>
        <dbReference type="Google" id="ProtNLM"/>
    </source>
</evidence>
<reference evidence="1" key="1">
    <citation type="submission" date="2023-03" db="EMBL/GenBank/DDBJ databases">
        <authorList>
            <person name="Shen W."/>
            <person name="Cai J."/>
        </authorList>
    </citation>
    <scope>NUCLEOTIDE SEQUENCE</scope>
    <source>
        <strain evidence="1">Y15</strain>
    </source>
</reference>
<organism evidence="1 2">
    <name type="scientific">Enterococcus raffinosus</name>
    <dbReference type="NCBI Taxonomy" id="71452"/>
    <lineage>
        <taxon>Bacteria</taxon>
        <taxon>Bacillati</taxon>
        <taxon>Bacillota</taxon>
        <taxon>Bacilli</taxon>
        <taxon>Lactobacillales</taxon>
        <taxon>Enterococcaceae</taxon>
        <taxon>Enterococcus</taxon>
    </lineage>
</organism>
<evidence type="ECO:0000313" key="1">
    <source>
        <dbReference type="EMBL" id="MDT2546676.1"/>
    </source>
</evidence>
<gene>
    <name evidence="1" type="ORF">P7D69_20305</name>
</gene>
<dbReference type="GeneID" id="301214960"/>
<protein>
    <recommendedName>
        <fullName evidence="3">Phage protein</fullName>
    </recommendedName>
</protein>
<name>A0AAW8TBI7_9ENTE</name>
<sequence length="111" mass="12756">MSINLEKLRELLKATKYPVFRDKAPKNQEYPYIVYSFISEDAKMASGRVFKYMPLYQVSLFTTGTEKDFRPIMKVLDANHVTTSGVMSIVGDENDDTVTNFFIQVRTIEDG</sequence>
<dbReference type="RefSeq" id="WP_114524772.1">
    <property type="nucleotide sequence ID" value="NZ_JARPXI010000044.1"/>
</dbReference>
<accession>A0AAW8TBI7</accession>